<dbReference type="EC" id="2.3.1.179" evidence="3 11"/>
<dbReference type="FunFam" id="3.40.47.10:FF:000009">
    <property type="entry name" value="3-oxoacyl-[acyl-carrier-protein] synthase 2"/>
    <property type="match status" value="1"/>
</dbReference>
<dbReference type="InterPro" id="IPR017568">
    <property type="entry name" value="3-oxoacyl-ACP_synth-2"/>
</dbReference>
<evidence type="ECO:0000256" key="12">
    <source>
        <dbReference type="PIRSR" id="PIRSR000447-1"/>
    </source>
</evidence>
<comment type="function">
    <text evidence="11">Involved in the type II fatty acid elongation cycle. Catalyzes the elongation of a wide range of acyl-ACP by the addition of two carbons from malonyl-ACP to an acyl acceptor. Can efficiently catalyze the conversion of palmitoleoyl-ACP (cis-hexadec-9-enoyl-ACP) to cis-vaccenoyl-ACP (cis-octadec-11-enoyl-ACP), an essential step in the thermal regulation of fatty acid composition.</text>
</comment>
<name>A0A0S4LHG2_9BACT</name>
<feature type="domain" description="Ketosynthase family 3 (KS3)" evidence="14">
    <location>
        <begin position="10"/>
        <end position="417"/>
    </location>
</feature>
<dbReference type="NCBIfam" id="NF004970">
    <property type="entry name" value="PRK06333.1"/>
    <property type="match status" value="1"/>
</dbReference>
<evidence type="ECO:0000313" key="15">
    <source>
        <dbReference type="EMBL" id="CUS34578.1"/>
    </source>
</evidence>
<dbReference type="InterPro" id="IPR018201">
    <property type="entry name" value="Ketoacyl_synth_AS"/>
</dbReference>
<dbReference type="STRING" id="1742972.COMA1_11774"/>
<comment type="catalytic activity">
    <reaction evidence="11">
        <text>a fatty acyl-[ACP] + malonyl-[ACP] + H(+) = a 3-oxoacyl-[ACP] + holo-[ACP] + CO2</text>
        <dbReference type="Rhea" id="RHEA:22836"/>
        <dbReference type="Rhea" id="RHEA-COMP:9623"/>
        <dbReference type="Rhea" id="RHEA-COMP:9685"/>
        <dbReference type="Rhea" id="RHEA-COMP:9916"/>
        <dbReference type="Rhea" id="RHEA-COMP:14125"/>
        <dbReference type="ChEBI" id="CHEBI:15378"/>
        <dbReference type="ChEBI" id="CHEBI:16526"/>
        <dbReference type="ChEBI" id="CHEBI:64479"/>
        <dbReference type="ChEBI" id="CHEBI:78449"/>
        <dbReference type="ChEBI" id="CHEBI:78776"/>
        <dbReference type="ChEBI" id="CHEBI:138651"/>
    </reaction>
</comment>
<dbReference type="NCBIfam" id="TIGR03150">
    <property type="entry name" value="fabF"/>
    <property type="match status" value="1"/>
</dbReference>
<accession>A0A0S4LHG2</accession>
<comment type="catalytic activity">
    <reaction evidence="11">
        <text>(9Z)-hexadecenoyl-[ACP] + malonyl-[ACP] + H(+) = 3-oxo-(11Z)-octadecenoyl-[ACP] + holo-[ACP] + CO2</text>
        <dbReference type="Rhea" id="RHEA:55040"/>
        <dbReference type="Rhea" id="RHEA-COMP:9623"/>
        <dbReference type="Rhea" id="RHEA-COMP:9685"/>
        <dbReference type="Rhea" id="RHEA-COMP:10800"/>
        <dbReference type="Rhea" id="RHEA-COMP:14074"/>
        <dbReference type="ChEBI" id="CHEBI:15378"/>
        <dbReference type="ChEBI" id="CHEBI:16526"/>
        <dbReference type="ChEBI" id="CHEBI:64479"/>
        <dbReference type="ChEBI" id="CHEBI:78449"/>
        <dbReference type="ChEBI" id="CHEBI:83989"/>
        <dbReference type="ChEBI" id="CHEBI:138538"/>
        <dbReference type="EC" id="2.3.1.179"/>
    </reaction>
</comment>
<evidence type="ECO:0000256" key="1">
    <source>
        <dbReference type="ARBA" id="ARBA00005194"/>
    </source>
</evidence>
<dbReference type="InterPro" id="IPR014030">
    <property type="entry name" value="Ketoacyl_synth_N"/>
</dbReference>
<dbReference type="InterPro" id="IPR016039">
    <property type="entry name" value="Thiolase-like"/>
</dbReference>
<dbReference type="CDD" id="cd00834">
    <property type="entry name" value="KAS_I_II"/>
    <property type="match status" value="1"/>
</dbReference>
<comment type="pathway">
    <text evidence="1 11">Lipid metabolism; fatty acid biosynthesis.</text>
</comment>
<dbReference type="Pfam" id="PF02801">
    <property type="entry name" value="Ketoacyl-synt_C"/>
    <property type="match status" value="1"/>
</dbReference>
<dbReference type="EMBL" id="CZQA01000001">
    <property type="protein sequence ID" value="CUS34578.1"/>
    <property type="molecule type" value="Genomic_DNA"/>
</dbReference>
<dbReference type="PANTHER" id="PTHR11712:SF336">
    <property type="entry name" value="3-OXOACYL-[ACYL-CARRIER-PROTEIN] SYNTHASE, MITOCHONDRIAL"/>
    <property type="match status" value="1"/>
</dbReference>
<evidence type="ECO:0000256" key="10">
    <source>
        <dbReference type="ARBA" id="ARBA00023315"/>
    </source>
</evidence>
<evidence type="ECO:0000256" key="3">
    <source>
        <dbReference type="ARBA" id="ARBA00012356"/>
    </source>
</evidence>
<dbReference type="AlphaFoldDB" id="A0A0S4LHG2"/>
<dbReference type="PROSITE" id="PS00606">
    <property type="entry name" value="KS3_1"/>
    <property type="match status" value="1"/>
</dbReference>
<feature type="active site" description="For beta-ketoacyl synthase activity" evidence="12">
    <location>
        <position position="171"/>
    </location>
</feature>
<dbReference type="PANTHER" id="PTHR11712">
    <property type="entry name" value="POLYKETIDE SYNTHASE-RELATED"/>
    <property type="match status" value="1"/>
</dbReference>
<sequence length="420" mass="44055">MGAGESDRPTRRVVVTGLGLVTPLGTGVEKTWNAICAGESGIARITRFDPTGYDAQIAGEVKDFDPARFIEKKEIKKMDTFIHYAVGAAQLAVDDAGLKVSPEEATRVGVYIGSGIGGLGSIEHYHDVLMAKGPGRVSPFFIPMTIINLASGQVAIRIGAKGPNSCAVTACATGNHCIGDAYRLIQRGEADVMVAGGAEAAVTPLGVAGFAAAKALSFRNDEPTKASRPFDKDRDGFVLGEGAGVVVIEESEHAIRRGVRIYGEIIGYGMNSDAYHITAPPEEGEGAVRCMELALKDAGISRDQIGYINAHGTSTMADAIETRAIKQVFGEQAYRIPVSSTKSMTGHLLGAAGGIEAVFSILALFHGMLPPTINLNAPDPACDLDYIPNKARSAAIQVALSNSFGFGGVNACLIFKRLDT</sequence>
<evidence type="ECO:0000313" key="16">
    <source>
        <dbReference type="Proteomes" id="UP000199032"/>
    </source>
</evidence>
<dbReference type="UniPathway" id="UPA00094"/>
<reference evidence="15 16" key="1">
    <citation type="submission" date="2015-10" db="EMBL/GenBank/DDBJ databases">
        <authorList>
            <person name="Gilbert D.G."/>
        </authorList>
    </citation>
    <scope>NUCLEOTIDE SEQUENCE [LARGE SCALE GENOMIC DNA]</scope>
    <source>
        <strain evidence="15">COMA1</strain>
    </source>
</reference>
<evidence type="ECO:0000256" key="5">
    <source>
        <dbReference type="ARBA" id="ARBA00022516"/>
    </source>
</evidence>
<evidence type="ECO:0000256" key="11">
    <source>
        <dbReference type="PIRNR" id="PIRNR000447"/>
    </source>
</evidence>
<dbReference type="SUPFAM" id="SSF53901">
    <property type="entry name" value="Thiolase-like"/>
    <property type="match status" value="2"/>
</dbReference>
<dbReference type="RefSeq" id="WP_090746581.1">
    <property type="nucleotide sequence ID" value="NZ_CZQA01000001.1"/>
</dbReference>
<evidence type="ECO:0000256" key="4">
    <source>
        <dbReference type="ARBA" id="ARBA00014657"/>
    </source>
</evidence>
<organism evidence="15 16">
    <name type="scientific">Candidatus Nitrospira nitrosa</name>
    <dbReference type="NCBI Taxonomy" id="1742972"/>
    <lineage>
        <taxon>Bacteria</taxon>
        <taxon>Pseudomonadati</taxon>
        <taxon>Nitrospirota</taxon>
        <taxon>Nitrospiria</taxon>
        <taxon>Nitrospirales</taxon>
        <taxon>Nitrospiraceae</taxon>
        <taxon>Nitrospira</taxon>
    </lineage>
</organism>
<keyword evidence="10 11" id="KW-0012">Acyltransferase</keyword>
<evidence type="ECO:0000256" key="6">
    <source>
        <dbReference type="ARBA" id="ARBA00022679"/>
    </source>
</evidence>
<evidence type="ECO:0000256" key="9">
    <source>
        <dbReference type="ARBA" id="ARBA00023160"/>
    </source>
</evidence>
<keyword evidence="9 11" id="KW-0275">Fatty acid biosynthesis</keyword>
<comment type="similarity">
    <text evidence="2 11 13">Belongs to the thiolase-like superfamily. Beta-ketoacyl-ACP synthases family.</text>
</comment>
<dbReference type="GO" id="GO:0005829">
    <property type="term" value="C:cytosol"/>
    <property type="evidence" value="ECO:0007669"/>
    <property type="project" value="TreeGrafter"/>
</dbReference>
<dbReference type="InterPro" id="IPR014031">
    <property type="entry name" value="Ketoacyl_synth_C"/>
</dbReference>
<dbReference type="Pfam" id="PF00109">
    <property type="entry name" value="ketoacyl-synt"/>
    <property type="match status" value="1"/>
</dbReference>
<dbReference type="OrthoDB" id="9808669at2"/>
<dbReference type="InterPro" id="IPR000794">
    <property type="entry name" value="Beta-ketoacyl_synthase"/>
</dbReference>
<keyword evidence="8" id="KW-0443">Lipid metabolism</keyword>
<keyword evidence="16" id="KW-1185">Reference proteome</keyword>
<dbReference type="InterPro" id="IPR020841">
    <property type="entry name" value="PKS_Beta-ketoAc_synthase_dom"/>
</dbReference>
<dbReference type="Gene3D" id="3.40.47.10">
    <property type="match status" value="1"/>
</dbReference>
<keyword evidence="7" id="KW-0276">Fatty acid metabolism</keyword>
<dbReference type="NCBIfam" id="NF005589">
    <property type="entry name" value="PRK07314.1"/>
    <property type="match status" value="1"/>
</dbReference>
<proteinExistence type="inferred from homology"/>
<dbReference type="GO" id="GO:0004315">
    <property type="term" value="F:3-oxoacyl-[acyl-carrier-protein] synthase activity"/>
    <property type="evidence" value="ECO:0007669"/>
    <property type="project" value="UniProtKB-UniRule"/>
</dbReference>
<evidence type="ECO:0000256" key="7">
    <source>
        <dbReference type="ARBA" id="ARBA00022832"/>
    </source>
</evidence>
<keyword evidence="6 11" id="KW-0808">Transferase</keyword>
<evidence type="ECO:0000256" key="8">
    <source>
        <dbReference type="ARBA" id="ARBA00023098"/>
    </source>
</evidence>
<protein>
    <recommendedName>
        <fullName evidence="4 11">3-oxoacyl-[acyl-carrier-protein] synthase 2</fullName>
        <ecNumber evidence="3 11">2.3.1.179</ecNumber>
    </recommendedName>
</protein>
<dbReference type="SMART" id="SM00825">
    <property type="entry name" value="PKS_KS"/>
    <property type="match status" value="1"/>
</dbReference>
<evidence type="ECO:0000259" key="14">
    <source>
        <dbReference type="PROSITE" id="PS52004"/>
    </source>
</evidence>
<gene>
    <name evidence="15" type="primary">fabF</name>
    <name evidence="15" type="ORF">COMA1_11774</name>
</gene>
<dbReference type="GO" id="GO:0006633">
    <property type="term" value="P:fatty acid biosynthetic process"/>
    <property type="evidence" value="ECO:0007669"/>
    <property type="project" value="UniProtKB-UniRule"/>
</dbReference>
<keyword evidence="5 11" id="KW-0444">Lipid biosynthesis</keyword>
<evidence type="ECO:0000256" key="2">
    <source>
        <dbReference type="ARBA" id="ARBA00008467"/>
    </source>
</evidence>
<dbReference type="Proteomes" id="UP000199032">
    <property type="component" value="Unassembled WGS sequence"/>
</dbReference>
<dbReference type="PIRSF" id="PIRSF000447">
    <property type="entry name" value="KAS_II"/>
    <property type="match status" value="1"/>
</dbReference>
<evidence type="ECO:0000256" key="13">
    <source>
        <dbReference type="RuleBase" id="RU003694"/>
    </source>
</evidence>
<dbReference type="PROSITE" id="PS52004">
    <property type="entry name" value="KS3_2"/>
    <property type="match status" value="1"/>
</dbReference>